<organism evidence="8 9">
    <name type="scientific">Wenxinia saemankumensis</name>
    <dbReference type="NCBI Taxonomy" id="1447782"/>
    <lineage>
        <taxon>Bacteria</taxon>
        <taxon>Pseudomonadati</taxon>
        <taxon>Pseudomonadota</taxon>
        <taxon>Alphaproteobacteria</taxon>
        <taxon>Rhodobacterales</taxon>
        <taxon>Roseobacteraceae</taxon>
        <taxon>Wenxinia</taxon>
    </lineage>
</organism>
<dbReference type="OrthoDB" id="9773456at2"/>
<reference evidence="8 9" key="1">
    <citation type="submission" date="2016-11" db="EMBL/GenBank/DDBJ databases">
        <authorList>
            <person name="Jaros S."/>
            <person name="Januszkiewicz K."/>
            <person name="Wedrychowicz H."/>
        </authorList>
    </citation>
    <scope>NUCLEOTIDE SEQUENCE [LARGE SCALE GENOMIC DNA]</scope>
    <source>
        <strain evidence="8 9">DSM 100565</strain>
    </source>
</reference>
<dbReference type="Proteomes" id="UP000184292">
    <property type="component" value="Unassembled WGS sequence"/>
</dbReference>
<evidence type="ECO:0000313" key="8">
    <source>
        <dbReference type="EMBL" id="SHJ19636.1"/>
    </source>
</evidence>
<dbReference type="InterPro" id="IPR050597">
    <property type="entry name" value="Cytochrome_c_Oxidase_Subunit"/>
</dbReference>
<evidence type="ECO:0000256" key="6">
    <source>
        <dbReference type="PROSITE-ProRule" id="PRU00433"/>
    </source>
</evidence>
<dbReference type="InterPro" id="IPR036909">
    <property type="entry name" value="Cyt_c-like_dom_sf"/>
</dbReference>
<dbReference type="Pfam" id="PF13442">
    <property type="entry name" value="Cytochrome_CBB3"/>
    <property type="match status" value="1"/>
</dbReference>
<evidence type="ECO:0000256" key="3">
    <source>
        <dbReference type="ARBA" id="ARBA00022723"/>
    </source>
</evidence>
<dbReference type="PROSITE" id="PS51007">
    <property type="entry name" value="CYTC"/>
    <property type="match status" value="3"/>
</dbReference>
<dbReference type="AlphaFoldDB" id="A0A1M6HBV6"/>
<dbReference type="GO" id="GO:0020037">
    <property type="term" value="F:heme binding"/>
    <property type="evidence" value="ECO:0007669"/>
    <property type="project" value="InterPro"/>
</dbReference>
<gene>
    <name evidence="8" type="ORF">SAMN05444417_3143</name>
</gene>
<dbReference type="Gene3D" id="1.10.760.10">
    <property type="entry name" value="Cytochrome c-like domain"/>
    <property type="match status" value="3"/>
</dbReference>
<evidence type="ECO:0000313" key="9">
    <source>
        <dbReference type="Proteomes" id="UP000184292"/>
    </source>
</evidence>
<feature type="domain" description="Cytochrome c" evidence="7">
    <location>
        <begin position="254"/>
        <end position="336"/>
    </location>
</feature>
<evidence type="ECO:0000256" key="2">
    <source>
        <dbReference type="ARBA" id="ARBA00022617"/>
    </source>
</evidence>
<dbReference type="GO" id="GO:0046872">
    <property type="term" value="F:metal ion binding"/>
    <property type="evidence" value="ECO:0007669"/>
    <property type="project" value="UniProtKB-KW"/>
</dbReference>
<dbReference type="STRING" id="1447782.SAMN05444417_3143"/>
<keyword evidence="5 6" id="KW-0408">Iron</keyword>
<evidence type="ECO:0000259" key="7">
    <source>
        <dbReference type="PROSITE" id="PS51007"/>
    </source>
</evidence>
<evidence type="ECO:0000256" key="1">
    <source>
        <dbReference type="ARBA" id="ARBA00022448"/>
    </source>
</evidence>
<keyword evidence="4" id="KW-0249">Electron transport</keyword>
<evidence type="ECO:0000256" key="5">
    <source>
        <dbReference type="ARBA" id="ARBA00023004"/>
    </source>
</evidence>
<dbReference type="PANTHER" id="PTHR33751">
    <property type="entry name" value="CBB3-TYPE CYTOCHROME C OXIDASE SUBUNIT FIXP"/>
    <property type="match status" value="1"/>
</dbReference>
<feature type="domain" description="Cytochrome c" evidence="7">
    <location>
        <begin position="68"/>
        <end position="153"/>
    </location>
</feature>
<proteinExistence type="predicted"/>
<evidence type="ECO:0000256" key="4">
    <source>
        <dbReference type="ARBA" id="ARBA00022982"/>
    </source>
</evidence>
<feature type="domain" description="Cytochrome c" evidence="7">
    <location>
        <begin position="157"/>
        <end position="237"/>
    </location>
</feature>
<keyword evidence="2 6" id="KW-0349">Heme</keyword>
<protein>
    <submittedName>
        <fullName evidence="8">Cytochrome C oxidase, cbb3-type, subunit III</fullName>
    </submittedName>
</protein>
<accession>A0A1M6HBV6</accession>
<keyword evidence="3 6" id="KW-0479">Metal-binding</keyword>
<dbReference type="RefSeq" id="WP_073333236.1">
    <property type="nucleotide sequence ID" value="NZ_FQYO01000006.1"/>
</dbReference>
<dbReference type="PANTHER" id="PTHR33751:SF9">
    <property type="entry name" value="CYTOCHROME C4"/>
    <property type="match status" value="1"/>
</dbReference>
<name>A0A1M6HBV6_9RHOB</name>
<dbReference type="Pfam" id="PF00034">
    <property type="entry name" value="Cytochrom_C"/>
    <property type="match status" value="1"/>
</dbReference>
<keyword evidence="9" id="KW-1185">Reference proteome</keyword>
<dbReference type="SUPFAM" id="SSF46626">
    <property type="entry name" value="Cytochrome c"/>
    <property type="match status" value="3"/>
</dbReference>
<keyword evidence="1" id="KW-0813">Transport</keyword>
<dbReference type="InterPro" id="IPR009056">
    <property type="entry name" value="Cyt_c-like_dom"/>
</dbReference>
<dbReference type="EMBL" id="FQYO01000006">
    <property type="protein sequence ID" value="SHJ19636.1"/>
    <property type="molecule type" value="Genomic_DNA"/>
</dbReference>
<dbReference type="GO" id="GO:0009055">
    <property type="term" value="F:electron transfer activity"/>
    <property type="evidence" value="ECO:0007669"/>
    <property type="project" value="InterPro"/>
</dbReference>
<sequence>MRTVFKTLAALAVLGALAGGAVVFGGLYNVSARAGHFPGVPWILHTTFRRSVALRAPDPADTPELTDEMAMLGRNHFENACSQCHAAPGATRDATIRSMLPEPPHIEAAVGSWSPEELWWILHEGVKMSGMPHWPSIRDDDVWPVVAFLVRVQDGMDAQAYGEMVAGDEYCAACHGPGGASDNPHIPRLDILSERYVAMSLRTYREGLRESGIMRHAATEVTAPEGDLAAEYHGEAGGPGLPLPGEVPDLDAAALARTGTREVPSCETCHGGARDEALAPGPRLEGQHAPYLAAQLRLFRDGIRGGGPRWNLMAQAAEHLSDDEILALAAWYAARGGE</sequence>